<evidence type="ECO:0000313" key="2">
    <source>
        <dbReference type="EMBL" id="GLK87894.1"/>
    </source>
</evidence>
<evidence type="ECO:0000313" key="3">
    <source>
        <dbReference type="Proteomes" id="UP001143328"/>
    </source>
</evidence>
<reference evidence="2" key="2">
    <citation type="submission" date="2023-01" db="EMBL/GenBank/DDBJ databases">
        <authorList>
            <person name="Sun Q."/>
            <person name="Evtushenko L."/>
        </authorList>
    </citation>
    <scope>NUCLEOTIDE SEQUENCE</scope>
    <source>
        <strain evidence="2">VKM B-2935</strain>
    </source>
</reference>
<evidence type="ECO:0000256" key="1">
    <source>
        <dbReference type="SAM" id="MobiDB-lite"/>
    </source>
</evidence>
<dbReference type="AlphaFoldDB" id="A0A9W6NDR5"/>
<comment type="caution">
    <text evidence="2">The sequence shown here is derived from an EMBL/GenBank/DDBJ whole genome shotgun (WGS) entry which is preliminary data.</text>
</comment>
<dbReference type="EMBL" id="BSFN01000002">
    <property type="protein sequence ID" value="GLK87894.1"/>
    <property type="molecule type" value="Genomic_DNA"/>
</dbReference>
<name>A0A9W6NDR5_9PSED</name>
<feature type="region of interest" description="Disordered" evidence="1">
    <location>
        <begin position="14"/>
        <end position="53"/>
    </location>
</feature>
<accession>A0A9W6NDR5</accession>
<organism evidence="2 3">
    <name type="scientific">Pseudomonas turukhanskensis</name>
    <dbReference type="NCBI Taxonomy" id="1806536"/>
    <lineage>
        <taxon>Bacteria</taxon>
        <taxon>Pseudomonadati</taxon>
        <taxon>Pseudomonadota</taxon>
        <taxon>Gammaproteobacteria</taxon>
        <taxon>Pseudomonadales</taxon>
        <taxon>Pseudomonadaceae</taxon>
        <taxon>Pseudomonas</taxon>
    </lineage>
</organism>
<reference evidence="2" key="1">
    <citation type="journal article" date="2014" name="Int. J. Syst. Evol. Microbiol.">
        <title>Complete genome sequence of Corynebacterium casei LMG S-19264T (=DSM 44701T), isolated from a smear-ripened cheese.</title>
        <authorList>
            <consortium name="US DOE Joint Genome Institute (JGI-PGF)"/>
            <person name="Walter F."/>
            <person name="Albersmeier A."/>
            <person name="Kalinowski J."/>
            <person name="Ruckert C."/>
        </authorList>
    </citation>
    <scope>NUCLEOTIDE SEQUENCE</scope>
    <source>
        <strain evidence="2">VKM B-2935</strain>
    </source>
</reference>
<gene>
    <name evidence="2" type="ORF">GCM10017655_09560</name>
</gene>
<dbReference type="Proteomes" id="UP001143328">
    <property type="component" value="Unassembled WGS sequence"/>
</dbReference>
<sequence>MEYLAELNAAINEDRLAQGKRPLKPRDTAPGLKETKVSTTDPESGFMTGDNKP</sequence>
<keyword evidence="3" id="KW-1185">Reference proteome</keyword>
<evidence type="ECO:0008006" key="4">
    <source>
        <dbReference type="Google" id="ProtNLM"/>
    </source>
</evidence>
<proteinExistence type="predicted"/>
<protein>
    <recommendedName>
        <fullName evidence="4">Transposase</fullName>
    </recommendedName>
</protein>